<dbReference type="InterPro" id="IPR011059">
    <property type="entry name" value="Metal-dep_hydrolase_composite"/>
</dbReference>
<dbReference type="Gene3D" id="3.10.310.70">
    <property type="match status" value="1"/>
</dbReference>
<evidence type="ECO:0000313" key="3">
    <source>
        <dbReference type="Proteomes" id="UP001519271"/>
    </source>
</evidence>
<organism evidence="2 3">
    <name type="scientific">Youngiibacter multivorans</name>
    <dbReference type="NCBI Taxonomy" id="937251"/>
    <lineage>
        <taxon>Bacteria</taxon>
        <taxon>Bacillati</taxon>
        <taxon>Bacillota</taxon>
        <taxon>Clostridia</taxon>
        <taxon>Eubacteriales</taxon>
        <taxon>Clostridiaceae</taxon>
        <taxon>Youngiibacter</taxon>
    </lineage>
</organism>
<evidence type="ECO:0000313" key="2">
    <source>
        <dbReference type="EMBL" id="MBP1917698.1"/>
    </source>
</evidence>
<dbReference type="SUPFAM" id="SSF51556">
    <property type="entry name" value="Metallo-dependent hydrolases"/>
    <property type="match status" value="1"/>
</dbReference>
<dbReference type="EMBL" id="JAGGKC010000001">
    <property type="protein sequence ID" value="MBP1917698.1"/>
    <property type="molecule type" value="Genomic_DNA"/>
</dbReference>
<dbReference type="PANTHER" id="PTHR22642">
    <property type="entry name" value="IMIDAZOLONEPROPIONASE"/>
    <property type="match status" value="1"/>
</dbReference>
<dbReference type="RefSeq" id="WP_209457943.1">
    <property type="nucleotide sequence ID" value="NZ_JAGGKC010000001.1"/>
</dbReference>
<gene>
    <name evidence="2" type="ORF">J2Z34_000161</name>
</gene>
<evidence type="ECO:0000259" key="1">
    <source>
        <dbReference type="Pfam" id="PF07969"/>
    </source>
</evidence>
<accession>A0ABS4FZH1</accession>
<dbReference type="InterPro" id="IPR013108">
    <property type="entry name" value="Amidohydro_3"/>
</dbReference>
<dbReference type="Proteomes" id="UP001519271">
    <property type="component" value="Unassembled WGS sequence"/>
</dbReference>
<sequence>MKKIIRCKQIFTEEGLLNGYLVVSDGNIVKVSEGVPQEDEMQGAEYLSFEEGMVIPGLVDTHCFFMGKYFQEYGEDFNGFGAEELMLDIMNRTDKKLLLGRNVSEGAFRTICHKPLPNEYPIVIYHESFEEMLVNEEAERCYAVHTGSVTMEGCVHLIEEAMKDEKPFLTAYENHSKKLLSRGVTSVKEIIFDQGFGYLESLEMYRVKMGLPIRMSVVSQPVAKPWDISWGVQMKEKYQNSDLRFYGFNMMLDGSMSQEEAHLKNNYLGKDYSVRTMPDYTKAYTLVKEADEKDLAVSLHAQGGKAVEEAVRIFATMKKDESGKLINRHSMTDLEMGEHEEFRKMTELGIQAEIYPQIQSIYEDWNGKIEQIKGHAGDEYHKIWNRRVMVSEGVTISCATDLPLLFPSLPESIYHGCGAFLGASDEPFVGENAMDRKSLIKAWTQGGITNLYGSEEKLGKIQEGYEADLVIYDRNLLSEPYDTVRDAEVLLTISRGEIAFQKDLGTY</sequence>
<dbReference type="Gene3D" id="3.20.20.140">
    <property type="entry name" value="Metal-dependent hydrolases"/>
    <property type="match status" value="1"/>
</dbReference>
<dbReference type="Pfam" id="PF07969">
    <property type="entry name" value="Amidohydro_3"/>
    <property type="match status" value="1"/>
</dbReference>
<comment type="caution">
    <text evidence="2">The sequence shown here is derived from an EMBL/GenBank/DDBJ whole genome shotgun (WGS) entry which is preliminary data.</text>
</comment>
<name>A0ABS4FZH1_9CLOT</name>
<feature type="domain" description="Amidohydrolase 3" evidence="1">
    <location>
        <begin position="162"/>
        <end position="499"/>
    </location>
</feature>
<dbReference type="PANTHER" id="PTHR22642:SF2">
    <property type="entry name" value="PROTEIN LONG AFTER FAR-RED 3"/>
    <property type="match status" value="1"/>
</dbReference>
<keyword evidence="3" id="KW-1185">Reference proteome</keyword>
<dbReference type="InterPro" id="IPR032466">
    <property type="entry name" value="Metal_Hydrolase"/>
</dbReference>
<reference evidence="2 3" key="1">
    <citation type="submission" date="2021-03" db="EMBL/GenBank/DDBJ databases">
        <title>Genomic Encyclopedia of Type Strains, Phase IV (KMG-IV): sequencing the most valuable type-strain genomes for metagenomic binning, comparative biology and taxonomic classification.</title>
        <authorList>
            <person name="Goeker M."/>
        </authorList>
    </citation>
    <scope>NUCLEOTIDE SEQUENCE [LARGE SCALE GENOMIC DNA]</scope>
    <source>
        <strain evidence="2 3">DSM 6139</strain>
    </source>
</reference>
<dbReference type="SUPFAM" id="SSF51338">
    <property type="entry name" value="Composite domain of metallo-dependent hydrolases"/>
    <property type="match status" value="1"/>
</dbReference>
<dbReference type="Gene3D" id="2.30.40.10">
    <property type="entry name" value="Urease, subunit C, domain 1"/>
    <property type="match status" value="1"/>
</dbReference>
<proteinExistence type="predicted"/>
<protein>
    <submittedName>
        <fullName evidence="2">Amidohydrolase YtcJ</fullName>
    </submittedName>
</protein>